<sequence>MDDLSGTKRLRAVGDRGALVETIPRGKKHKVNPHDEDDLLAALPDEVVARIFYHIACIDLAVRVRLVSRHCAAIAGDVAALGRGAPCIGSTPPDGRDRMVDRAAAAGHIACLQRAIDRGEPVLARTFRVAAAGGHLAVLTHLARMPAHPHIPFAILPDAPAWDEASCSAAAAHGHLDCLVFLHSHGCPWDTWTIAAAECGGHEACVAYARARGCPENHPEEHSGAGCWHRDTMRCIHEHRLLGADWHGSRHHGEYHSPHPEGIFYVYQHGLRPDVEIVEAILCARHLPLLAYVKACGMRLVAKMCTLAARLGQVDSLAYLHENGCPWDAATMAAGIMGDGIKFGDMAVFAYLRDHGCPAGTSAVETEARLNGRVEVLRHLCEHTGCTVSTAAMDAAVRRGRADALAYLCQRGGTITPNHLTVAAKMSMRVDCLRYLCEHGQRPDAQTLCMAASHGAIDCVRYLHEIGCPWHPDAIAFARARGHHKVVNYIAAHGGA</sequence>
<dbReference type="PANTHER" id="PTHR46586">
    <property type="entry name" value="ANKYRIN REPEAT-CONTAINING PROTEIN"/>
    <property type="match status" value="1"/>
</dbReference>
<dbReference type="EMBL" id="KP136319">
    <property type="protein sequence ID" value="AJF98556.1"/>
    <property type="molecule type" value="Genomic_DNA"/>
</dbReference>
<dbReference type="KEGG" id="vg:23463473"/>
<dbReference type="Proteomes" id="UP000202511">
    <property type="component" value="Segment"/>
</dbReference>
<dbReference type="Gene3D" id="1.25.40.20">
    <property type="entry name" value="Ankyrin repeat-containing domain"/>
    <property type="match status" value="2"/>
</dbReference>
<evidence type="ECO:0000313" key="1">
    <source>
        <dbReference type="EMBL" id="AJF98556.1"/>
    </source>
</evidence>
<organism evidence="1 2">
    <name type="scientific">Pandoravirus inopinatum</name>
    <dbReference type="NCBI Taxonomy" id="1605721"/>
    <lineage>
        <taxon>Viruses</taxon>
        <taxon>Pandoravirus</taxon>
    </lineage>
</organism>
<dbReference type="RefSeq" id="YP_009120791.1">
    <property type="nucleotide sequence ID" value="NC_026440.1"/>
</dbReference>
<dbReference type="InterPro" id="IPR052050">
    <property type="entry name" value="SecEffector_AnkRepeat"/>
</dbReference>
<dbReference type="SUPFAM" id="SSF48403">
    <property type="entry name" value="Ankyrin repeat"/>
    <property type="match status" value="2"/>
</dbReference>
<dbReference type="InterPro" id="IPR036047">
    <property type="entry name" value="F-box-like_dom_sf"/>
</dbReference>
<dbReference type="OrthoDB" id="9388at10239"/>
<accession>A0A0B5JBZ3</accession>
<name>A0A0B5JBZ3_9VIRU</name>
<dbReference type="SUPFAM" id="SSF81383">
    <property type="entry name" value="F-box domain"/>
    <property type="match status" value="1"/>
</dbReference>
<evidence type="ECO:0000313" key="2">
    <source>
        <dbReference type="Proteomes" id="UP000202511"/>
    </source>
</evidence>
<proteinExistence type="predicted"/>
<dbReference type="InterPro" id="IPR036770">
    <property type="entry name" value="Ankyrin_rpt-contain_sf"/>
</dbReference>
<dbReference type="GeneID" id="23463473"/>
<reference evidence="1 2" key="1">
    <citation type="journal article" date="2015" name="Parasitol. Res.">
        <title>Viruses in close associations with free-living amoebae.</title>
        <authorList>
            <person name="Scheid P."/>
        </authorList>
    </citation>
    <scope>NUCLEOTIDE SEQUENCE [LARGE SCALE GENOMIC DNA]</scope>
    <source>
        <strain evidence="1">KlaHel</strain>
    </source>
</reference>
<dbReference type="PANTHER" id="PTHR46586:SF3">
    <property type="entry name" value="ANKYRIN REPEAT-CONTAINING PROTEIN"/>
    <property type="match status" value="1"/>
</dbReference>
<protein>
    <submittedName>
        <fullName evidence="1">Ankyrin repeat protein</fullName>
    </submittedName>
</protein>